<keyword evidence="6 8" id="KW-0862">Zinc</keyword>
<feature type="active site" evidence="8">
    <location>
        <position position="367"/>
    </location>
</feature>
<dbReference type="InterPro" id="IPR051256">
    <property type="entry name" value="Dictomallein"/>
</dbReference>
<comment type="similarity">
    <text evidence="1">Belongs to the dictomallein family.</text>
</comment>
<dbReference type="EMBL" id="JAVDWE010000002">
    <property type="protein sequence ID" value="MDR7093288.1"/>
    <property type="molecule type" value="Genomic_DNA"/>
</dbReference>
<evidence type="ECO:0000256" key="1">
    <source>
        <dbReference type="ARBA" id="ARBA00005693"/>
    </source>
</evidence>
<dbReference type="PANTHER" id="PTHR39540:SF1">
    <property type="entry name" value="DICTOMALLEIN-1-RELATED"/>
    <property type="match status" value="1"/>
</dbReference>
<feature type="domain" description="Peptidase M66" evidence="9">
    <location>
        <begin position="210"/>
        <end position="474"/>
    </location>
</feature>
<dbReference type="PROSITE" id="PS50231">
    <property type="entry name" value="RICIN_B_LECTIN"/>
    <property type="match status" value="1"/>
</dbReference>
<protein>
    <recommendedName>
        <fullName evidence="2">Dictomallein</fullName>
    </recommendedName>
</protein>
<dbReference type="Pfam" id="PF00652">
    <property type="entry name" value="Ricin_B_lectin"/>
    <property type="match status" value="1"/>
</dbReference>
<keyword evidence="11" id="KW-1185">Reference proteome</keyword>
<organism evidence="10 11">
    <name type="scientific">Hydrogenophaga laconesensis</name>
    <dbReference type="NCBI Taxonomy" id="1805971"/>
    <lineage>
        <taxon>Bacteria</taxon>
        <taxon>Pseudomonadati</taxon>
        <taxon>Pseudomonadota</taxon>
        <taxon>Betaproteobacteria</taxon>
        <taxon>Burkholderiales</taxon>
        <taxon>Comamonadaceae</taxon>
        <taxon>Hydrogenophaga</taxon>
    </lineage>
</organism>
<feature type="binding site" evidence="8">
    <location>
        <position position="376"/>
    </location>
    <ligand>
        <name>Zn(2+)</name>
        <dbReference type="ChEBI" id="CHEBI:29105"/>
        <note>catalytic</note>
    </ligand>
</feature>
<dbReference type="Gene3D" id="2.80.10.50">
    <property type="match status" value="1"/>
</dbReference>
<sequence>MTHNTSGDFGIFKPFLLLGSVFIGALIVVACGGSPAGTQAQTPEEDSSDPVSLADQAFFDSALGFYDIDRSGNTRPIRNDLDGKLAGMVQFAQSHTIDPTNNDAKEMPSLVTRREALLLFTPGVDVMAPLKVTAKIDGQSPVTLTLLAPMNLPSSNVDDGRAAVEYSKRAWSIALPWDLMRKGLSLHFEDTNGLTGTLPAHKLTFAAPGKLYVWGIRLGMLTDPQAVTSDGDNQILLNHPATGAADYLQTLPASQIIVASYETQWLTRVMVGSGAIYGTSSADNGDAYNGDMREDVAKATYSVGINQANYGVTSSRLDEQSPSLLTSQFVYHHAVGAYANGIQRHGLSGGNAIGTLSQSSGNEWSHEIGHHFEMGHYPGAIGTNYFWSAHHADSGWGYIAHRKRMRANLAFDKAARTGLDVDGYANPESFMRLYSYNADAMAGGWEPGDLSLYTHYTGYTARRIQNNVMARAWYDAGSSTGYSQYDAASGQVVDAVKTGFQKATRFGVPVFTLLGGYDPVSGTAVMYPPARANYGNVYDNLPEPSSVQAVDACWLDVGYVSGGRRRIAVAVTRLNHGAANKYHVNIAEQDRPADAGLWCRTAGIARKLDQVVFPDVDRLAPMEPPAVIGEAAGYEALATKELAELEQALLTMDATGSLVPTYRVDILLQSWNDRLGTLSTRAQAVWRKIRAQRMAVRELDLWMNANAEALDLQDPKVVQMLKSKLVESGWLAAGASLPTPGLVRGVNNSCMSLRLSGSELSAASVWVVASSACDASRPEQQWIMDAQGAIRNGQRLDACLTVGVGNVLSLNQCRPMWAGQKWTHASDNTLRSVRNQDVLDLDQAIGQVILYGYHGNANQQWSGLVKASSLLPLVYLSSGNVRRLFALPA</sequence>
<dbReference type="SUPFAM" id="SSF50370">
    <property type="entry name" value="Ricin B-like lectins"/>
    <property type="match status" value="1"/>
</dbReference>
<dbReference type="PANTHER" id="PTHR39540">
    <property type="match status" value="1"/>
</dbReference>
<proteinExistence type="inferred from homology"/>
<name>A0ABU1V746_9BURK</name>
<dbReference type="RefSeq" id="WP_204732838.1">
    <property type="nucleotide sequence ID" value="NZ_JAVDWE010000002.1"/>
</dbReference>
<feature type="binding site" evidence="8">
    <location>
        <position position="366"/>
    </location>
    <ligand>
        <name>Zn(2+)</name>
        <dbReference type="ChEBI" id="CHEBI:29105"/>
        <note>catalytic</note>
    </ligand>
</feature>
<comment type="caution">
    <text evidence="10">The sequence shown here is derived from an EMBL/GenBank/DDBJ whole genome shotgun (WGS) entry which is preliminary data.</text>
</comment>
<keyword evidence="5 8" id="KW-0378">Hydrolase</keyword>
<dbReference type="SMART" id="SM00458">
    <property type="entry name" value="RICIN"/>
    <property type="match status" value="1"/>
</dbReference>
<evidence type="ECO:0000256" key="6">
    <source>
        <dbReference type="ARBA" id="ARBA00022833"/>
    </source>
</evidence>
<evidence type="ECO:0000313" key="11">
    <source>
        <dbReference type="Proteomes" id="UP001265550"/>
    </source>
</evidence>
<feature type="binding site" evidence="8">
    <location>
        <position position="370"/>
    </location>
    <ligand>
        <name>Zn(2+)</name>
        <dbReference type="ChEBI" id="CHEBI:29105"/>
        <note>catalytic</note>
    </ligand>
</feature>
<evidence type="ECO:0000256" key="8">
    <source>
        <dbReference type="PROSITE-ProRule" id="PRU01031"/>
    </source>
</evidence>
<accession>A0ABU1V746</accession>
<dbReference type="PROSITE" id="PS51694">
    <property type="entry name" value="PEPTIDASE_M66"/>
    <property type="match status" value="1"/>
</dbReference>
<evidence type="ECO:0000256" key="2">
    <source>
        <dbReference type="ARBA" id="ARBA00018800"/>
    </source>
</evidence>
<evidence type="ECO:0000256" key="4">
    <source>
        <dbReference type="ARBA" id="ARBA00022723"/>
    </source>
</evidence>
<keyword evidence="7 8" id="KW-0482">Metalloprotease</keyword>
<dbReference type="Pfam" id="PF10462">
    <property type="entry name" value="Peptidase_M66"/>
    <property type="match status" value="1"/>
</dbReference>
<dbReference type="InterPro" id="IPR000772">
    <property type="entry name" value="Ricin_B_lectin"/>
</dbReference>
<evidence type="ECO:0000313" key="10">
    <source>
        <dbReference type="EMBL" id="MDR7093288.1"/>
    </source>
</evidence>
<dbReference type="InterPro" id="IPR035992">
    <property type="entry name" value="Ricin_B-like_lectins"/>
</dbReference>
<gene>
    <name evidence="10" type="ORF">J2X09_001020</name>
</gene>
<dbReference type="Proteomes" id="UP001265550">
    <property type="component" value="Unassembled WGS sequence"/>
</dbReference>
<dbReference type="Pfam" id="PF12561">
    <property type="entry name" value="TagA"/>
    <property type="match status" value="1"/>
</dbReference>
<reference evidence="10 11" key="1">
    <citation type="submission" date="2023-07" db="EMBL/GenBank/DDBJ databases">
        <title>Sorghum-associated microbial communities from plants grown in Nebraska, USA.</title>
        <authorList>
            <person name="Schachtman D."/>
        </authorList>
    </citation>
    <scope>NUCLEOTIDE SEQUENCE [LARGE SCALE GENOMIC DNA]</scope>
    <source>
        <strain evidence="10 11">BE240</strain>
    </source>
</reference>
<evidence type="ECO:0000256" key="7">
    <source>
        <dbReference type="ARBA" id="ARBA00023049"/>
    </source>
</evidence>
<evidence type="ECO:0000256" key="5">
    <source>
        <dbReference type="ARBA" id="ARBA00022801"/>
    </source>
</evidence>
<comment type="cofactor">
    <cofactor evidence="8">
        <name>Zn(2+)</name>
        <dbReference type="ChEBI" id="CHEBI:29105"/>
    </cofactor>
    <text evidence="8">Binds 1 zinc ion per subunit.</text>
</comment>
<dbReference type="InterPro" id="IPR022218">
    <property type="entry name" value="TagA_dom"/>
</dbReference>
<dbReference type="InterPro" id="IPR019503">
    <property type="entry name" value="Peptidase_M66_dom"/>
</dbReference>
<keyword evidence="3 8" id="KW-0645">Protease</keyword>
<evidence type="ECO:0000259" key="9">
    <source>
        <dbReference type="PROSITE" id="PS51694"/>
    </source>
</evidence>
<keyword evidence="4 8" id="KW-0479">Metal-binding</keyword>
<evidence type="ECO:0000256" key="3">
    <source>
        <dbReference type="ARBA" id="ARBA00022670"/>
    </source>
</evidence>